<evidence type="ECO:0000313" key="9">
    <source>
        <dbReference type="EMBL" id="SSX30301.1"/>
    </source>
</evidence>
<feature type="compositionally biased region" description="Basic residues" evidence="6">
    <location>
        <begin position="123"/>
        <end position="142"/>
    </location>
</feature>
<keyword evidence="4" id="KW-1015">Disulfide bond</keyword>
<keyword evidence="5" id="KW-0325">Glycoprotein</keyword>
<proteinExistence type="predicted"/>
<dbReference type="VEuPathDB" id="VectorBase:CSON002309"/>
<reference evidence="8" key="1">
    <citation type="submission" date="2018-04" db="EMBL/GenBank/DDBJ databases">
        <authorList>
            <person name="Go L.Y."/>
            <person name="Mitchell J.A."/>
        </authorList>
    </citation>
    <scope>NUCLEOTIDE SEQUENCE</scope>
    <source>
        <tissue evidence="8">Whole organism</tissue>
    </source>
</reference>
<feature type="region of interest" description="Disordered" evidence="6">
    <location>
        <begin position="117"/>
        <end position="155"/>
    </location>
</feature>
<dbReference type="FunFam" id="2.170.140.10:FF:000002">
    <property type="entry name" value="Gasp, isoform A"/>
    <property type="match status" value="1"/>
</dbReference>
<evidence type="ECO:0000256" key="4">
    <source>
        <dbReference type="ARBA" id="ARBA00023157"/>
    </source>
</evidence>
<keyword evidence="1" id="KW-0147">Chitin-binding</keyword>
<sequence>MIECPGGLVFNPKVGICTWADEAKREGCGTKDVFANFHCPKVNETFGLTHPRYADPDDCQYFYVCINGDTPRRNGCKLGQVFDDVSKSCKWPREVPECADFYKGQLTDEDLYKLEHPVVAKPTQKKKKGETASRRRPQKQTRKPVEEEVEEDIEE</sequence>
<reference evidence="9" key="2">
    <citation type="submission" date="2018-07" db="EMBL/GenBank/DDBJ databases">
        <authorList>
            <person name="Quirk P.G."/>
            <person name="Krulwich T.A."/>
        </authorList>
    </citation>
    <scope>NUCLEOTIDE SEQUENCE</scope>
</reference>
<dbReference type="AlphaFoldDB" id="A0A336ML76"/>
<evidence type="ECO:0000256" key="1">
    <source>
        <dbReference type="ARBA" id="ARBA00022669"/>
    </source>
</evidence>
<dbReference type="Pfam" id="PF01607">
    <property type="entry name" value="CBM_14"/>
    <property type="match status" value="1"/>
</dbReference>
<keyword evidence="3" id="KW-0677">Repeat</keyword>
<keyword evidence="2" id="KW-0732">Signal</keyword>
<protein>
    <submittedName>
        <fullName evidence="9">CSON002309 protein</fullName>
    </submittedName>
</protein>
<dbReference type="SMART" id="SM00494">
    <property type="entry name" value="ChtBD2"/>
    <property type="match status" value="1"/>
</dbReference>
<dbReference type="PANTHER" id="PTHR23301:SF104">
    <property type="entry name" value="BCDNA.GH02976"/>
    <property type="match status" value="1"/>
</dbReference>
<dbReference type="EMBL" id="UFQT01001383">
    <property type="protein sequence ID" value="SSX30301.1"/>
    <property type="molecule type" value="Genomic_DNA"/>
</dbReference>
<dbReference type="PANTHER" id="PTHR23301">
    <property type="entry name" value="CHITIN BINDING PERITROPHIN-A"/>
    <property type="match status" value="1"/>
</dbReference>
<evidence type="ECO:0000256" key="5">
    <source>
        <dbReference type="ARBA" id="ARBA00023180"/>
    </source>
</evidence>
<evidence type="ECO:0000256" key="2">
    <source>
        <dbReference type="ARBA" id="ARBA00022729"/>
    </source>
</evidence>
<organism evidence="9">
    <name type="scientific">Culicoides sonorensis</name>
    <name type="common">Biting midge</name>
    <dbReference type="NCBI Taxonomy" id="179676"/>
    <lineage>
        <taxon>Eukaryota</taxon>
        <taxon>Metazoa</taxon>
        <taxon>Ecdysozoa</taxon>
        <taxon>Arthropoda</taxon>
        <taxon>Hexapoda</taxon>
        <taxon>Insecta</taxon>
        <taxon>Pterygota</taxon>
        <taxon>Neoptera</taxon>
        <taxon>Endopterygota</taxon>
        <taxon>Diptera</taxon>
        <taxon>Nematocera</taxon>
        <taxon>Chironomoidea</taxon>
        <taxon>Ceratopogonidae</taxon>
        <taxon>Ceratopogoninae</taxon>
        <taxon>Culicoides</taxon>
        <taxon>Monoculicoides</taxon>
    </lineage>
</organism>
<evidence type="ECO:0000259" key="7">
    <source>
        <dbReference type="PROSITE" id="PS50940"/>
    </source>
</evidence>
<accession>A0A336ML76</accession>
<feature type="domain" description="Chitin-binding type-2" evidence="7">
    <location>
        <begin position="1"/>
        <end position="30"/>
    </location>
</feature>
<evidence type="ECO:0000256" key="3">
    <source>
        <dbReference type="ARBA" id="ARBA00022737"/>
    </source>
</evidence>
<dbReference type="GO" id="GO:0005576">
    <property type="term" value="C:extracellular region"/>
    <property type="evidence" value="ECO:0007669"/>
    <property type="project" value="InterPro"/>
</dbReference>
<gene>
    <name evidence="9" type="primary">CSON002309</name>
</gene>
<dbReference type="EMBL" id="UFQS01001383">
    <property type="protein sequence ID" value="SSX10618.1"/>
    <property type="molecule type" value="Genomic_DNA"/>
</dbReference>
<name>A0A336ML76_CULSO</name>
<dbReference type="OMA" id="YADESNC"/>
<dbReference type="InterPro" id="IPR036508">
    <property type="entry name" value="Chitin-bd_dom_sf"/>
</dbReference>
<feature type="domain" description="Chitin-binding type-2" evidence="7">
    <location>
        <begin position="36"/>
        <end position="100"/>
    </location>
</feature>
<dbReference type="SUPFAM" id="SSF57625">
    <property type="entry name" value="Invertebrate chitin-binding proteins"/>
    <property type="match status" value="2"/>
</dbReference>
<evidence type="ECO:0000313" key="8">
    <source>
        <dbReference type="EMBL" id="SSX10618.1"/>
    </source>
</evidence>
<dbReference type="PROSITE" id="PS50940">
    <property type="entry name" value="CHIT_BIND_II"/>
    <property type="match status" value="2"/>
</dbReference>
<dbReference type="GO" id="GO:0008061">
    <property type="term" value="F:chitin binding"/>
    <property type="evidence" value="ECO:0007669"/>
    <property type="project" value="UniProtKB-KW"/>
</dbReference>
<dbReference type="Gene3D" id="2.170.140.10">
    <property type="entry name" value="Chitin binding domain"/>
    <property type="match status" value="2"/>
</dbReference>
<dbReference type="InterPro" id="IPR051940">
    <property type="entry name" value="Chitin_bind-dev_reg"/>
</dbReference>
<evidence type="ECO:0000256" key="6">
    <source>
        <dbReference type="SAM" id="MobiDB-lite"/>
    </source>
</evidence>
<dbReference type="InterPro" id="IPR002557">
    <property type="entry name" value="Chitin-bd_dom"/>
</dbReference>